<dbReference type="NCBIfam" id="NF011100">
    <property type="entry name" value="PRK14527.1"/>
    <property type="match status" value="1"/>
</dbReference>
<dbReference type="NCBIfam" id="NF001381">
    <property type="entry name" value="PRK00279.1-3"/>
    <property type="match status" value="1"/>
</dbReference>
<dbReference type="CDD" id="cd01428">
    <property type="entry name" value="ADK"/>
    <property type="match status" value="1"/>
</dbReference>
<organism evidence="8 9">
    <name type="scientific">Brachybacterium tyrofermentans</name>
    <dbReference type="NCBI Taxonomy" id="47848"/>
    <lineage>
        <taxon>Bacteria</taxon>
        <taxon>Bacillati</taxon>
        <taxon>Actinomycetota</taxon>
        <taxon>Actinomycetes</taxon>
        <taxon>Micrococcales</taxon>
        <taxon>Dermabacteraceae</taxon>
        <taxon>Brachybacterium</taxon>
    </lineage>
</organism>
<evidence type="ECO:0000256" key="7">
    <source>
        <dbReference type="RuleBase" id="RU003331"/>
    </source>
</evidence>
<dbReference type="NCBIfam" id="NF011104">
    <property type="entry name" value="PRK14531.1"/>
    <property type="match status" value="1"/>
</dbReference>
<feature type="binding site" evidence="5">
    <location>
        <position position="51"/>
    </location>
    <ligand>
        <name>AMP</name>
        <dbReference type="ChEBI" id="CHEBI:456215"/>
    </ligand>
</feature>
<feature type="binding site" evidence="5">
    <location>
        <position position="56"/>
    </location>
    <ligand>
        <name>AMP</name>
        <dbReference type="ChEBI" id="CHEBI:456215"/>
    </ligand>
</feature>
<dbReference type="RefSeq" id="WP_377802341.1">
    <property type="nucleotide sequence ID" value="NZ_BAAAIR010000048.1"/>
</dbReference>
<comment type="caution">
    <text evidence="8">The sequence shown here is derived from an EMBL/GenBank/DDBJ whole genome shotgun (WGS) entry which is preliminary data.</text>
</comment>
<feature type="binding site" evidence="5">
    <location>
        <position position="112"/>
    </location>
    <ligand>
        <name>AMP</name>
        <dbReference type="ChEBI" id="CHEBI:456215"/>
    </ligand>
</feature>
<feature type="binding site" evidence="5">
    <location>
        <position position="164"/>
    </location>
    <ligand>
        <name>AMP</name>
        <dbReference type="ChEBI" id="CHEBI:456215"/>
    </ligand>
</feature>
<dbReference type="InterPro" id="IPR000850">
    <property type="entry name" value="Adenylat/UMP-CMP_kin"/>
</dbReference>
<protein>
    <recommendedName>
        <fullName evidence="5 7">Adenylate kinase</fullName>
        <shortName evidence="5">AK</shortName>
        <ecNumber evidence="5 7">2.7.4.3</ecNumber>
    </recommendedName>
    <alternativeName>
        <fullName evidence="5">ATP-AMP transphosphorylase</fullName>
    </alternativeName>
    <alternativeName>
        <fullName evidence="5">ATP:AMP phosphotransferase</fullName>
    </alternativeName>
    <alternativeName>
        <fullName evidence="5">Adenylate monophosphate kinase</fullName>
    </alternativeName>
</protein>
<dbReference type="EMBL" id="JBHSLN010000018">
    <property type="protein sequence ID" value="MFC5297006.1"/>
    <property type="molecule type" value="Genomic_DNA"/>
</dbReference>
<comment type="subcellular location">
    <subcellularLocation>
        <location evidence="5 7">Cytoplasm</location>
    </subcellularLocation>
</comment>
<dbReference type="PROSITE" id="PS00113">
    <property type="entry name" value="ADENYLATE_KINASE"/>
    <property type="match status" value="1"/>
</dbReference>
<name>A0ABW0FEL5_9MICO</name>
<dbReference type="PRINTS" id="PR00094">
    <property type="entry name" value="ADENYLTKNASE"/>
</dbReference>
<feature type="binding site" evidence="5">
    <location>
        <begin position="77"/>
        <end position="79"/>
    </location>
    <ligand>
        <name>AMP</name>
        <dbReference type="ChEBI" id="CHEBI:456215"/>
    </ligand>
</feature>
<evidence type="ECO:0000256" key="3">
    <source>
        <dbReference type="ARBA" id="ARBA00022741"/>
    </source>
</evidence>
<dbReference type="HAMAP" id="MF_00235">
    <property type="entry name" value="Adenylate_kinase_Adk"/>
    <property type="match status" value="1"/>
</dbReference>
<comment type="pathway">
    <text evidence="5">Purine metabolism; AMP biosynthesis via salvage pathway; AMP from ADP: step 1/1.</text>
</comment>
<comment type="catalytic activity">
    <reaction evidence="5 7">
        <text>AMP + ATP = 2 ADP</text>
        <dbReference type="Rhea" id="RHEA:12973"/>
        <dbReference type="ChEBI" id="CHEBI:30616"/>
        <dbReference type="ChEBI" id="CHEBI:456215"/>
        <dbReference type="ChEBI" id="CHEBI:456216"/>
        <dbReference type="EC" id="2.7.4.3"/>
    </reaction>
</comment>
<keyword evidence="5 7" id="KW-0067">ATP-binding</keyword>
<dbReference type="SUPFAM" id="SSF52540">
    <property type="entry name" value="P-loop containing nucleoside triphosphate hydrolases"/>
    <property type="match status" value="1"/>
</dbReference>
<dbReference type="InterPro" id="IPR033690">
    <property type="entry name" value="Adenylat_kinase_CS"/>
</dbReference>
<comment type="caution">
    <text evidence="5">Lacks conserved residue(s) required for the propagation of feature annotation.</text>
</comment>
<keyword evidence="1 5" id="KW-0808">Transferase</keyword>
<gene>
    <name evidence="5" type="primary">adk</name>
    <name evidence="8" type="ORF">ACFPK8_05735</name>
</gene>
<feature type="region of interest" description="NMP" evidence="5">
    <location>
        <begin position="50"/>
        <end position="79"/>
    </location>
</feature>
<dbReference type="InterPro" id="IPR027417">
    <property type="entry name" value="P-loop_NTPase"/>
</dbReference>
<evidence type="ECO:0000256" key="4">
    <source>
        <dbReference type="ARBA" id="ARBA00022777"/>
    </source>
</evidence>
<reference evidence="9" key="1">
    <citation type="journal article" date="2019" name="Int. J. Syst. Evol. Microbiol.">
        <title>The Global Catalogue of Microorganisms (GCM) 10K type strain sequencing project: providing services to taxonomists for standard genome sequencing and annotation.</title>
        <authorList>
            <consortium name="The Broad Institute Genomics Platform"/>
            <consortium name="The Broad Institute Genome Sequencing Center for Infectious Disease"/>
            <person name="Wu L."/>
            <person name="Ma J."/>
        </authorList>
    </citation>
    <scope>NUCLEOTIDE SEQUENCE [LARGE SCALE GENOMIC DNA]</scope>
    <source>
        <strain evidence="9">CGMCC 1.16455</strain>
    </source>
</reference>
<evidence type="ECO:0000256" key="5">
    <source>
        <dbReference type="HAMAP-Rule" id="MF_00235"/>
    </source>
</evidence>
<dbReference type="GO" id="GO:0004017">
    <property type="term" value="F:AMP kinase activity"/>
    <property type="evidence" value="ECO:0007669"/>
    <property type="project" value="UniProtKB-EC"/>
</dbReference>
<comment type="similarity">
    <text evidence="5 6">Belongs to the adenylate kinase family.</text>
</comment>
<evidence type="ECO:0000256" key="2">
    <source>
        <dbReference type="ARBA" id="ARBA00022727"/>
    </source>
</evidence>
<keyword evidence="9" id="KW-1185">Reference proteome</keyword>
<evidence type="ECO:0000313" key="8">
    <source>
        <dbReference type="EMBL" id="MFC5297006.1"/>
    </source>
</evidence>
<dbReference type="GeneID" id="303298803"/>
<keyword evidence="2 5" id="KW-0545">Nucleotide biosynthesis</keyword>
<accession>A0ABW0FEL5</accession>
<evidence type="ECO:0000313" key="9">
    <source>
        <dbReference type="Proteomes" id="UP001595937"/>
    </source>
</evidence>
<feature type="binding site" evidence="5">
    <location>
        <position position="153"/>
    </location>
    <ligand>
        <name>AMP</name>
        <dbReference type="ChEBI" id="CHEBI:456215"/>
    </ligand>
</feature>
<feature type="binding site" evidence="5">
    <location>
        <position position="192"/>
    </location>
    <ligand>
        <name>ATP</name>
        <dbReference type="ChEBI" id="CHEBI:30616"/>
    </ligand>
</feature>
<sequence length="208" mass="22101">MTSPDLSTDSTSPQAPAGIARRLLIVGPPGAGKGTQAVRLAESLSIPAISTGDIFRANVSQETELGVLAKSYMDKGEYVPDSVTNDMVRSRLAEADAQDGFLLDGYPRTLDQVGALDGVLTELGTALDAVLLLEVETEAVVARLVARGEEQGRSDDTEETIRRRLDVYAEQTAPLIDVYDGRGLVRRVDGMASIDEVTAALQEALAAR</sequence>
<dbReference type="NCBIfam" id="NF011105">
    <property type="entry name" value="PRK14532.1"/>
    <property type="match status" value="1"/>
</dbReference>
<keyword evidence="3 5" id="KW-0547">Nucleotide-binding</keyword>
<keyword evidence="5" id="KW-0963">Cytoplasm</keyword>
<dbReference type="Gene3D" id="3.40.50.300">
    <property type="entry name" value="P-loop containing nucleotide triphosphate hydrolases"/>
    <property type="match status" value="1"/>
</dbReference>
<proteinExistence type="inferred from homology"/>
<dbReference type="Pfam" id="PF00406">
    <property type="entry name" value="ADK"/>
    <property type="match status" value="1"/>
</dbReference>
<dbReference type="Proteomes" id="UP001595937">
    <property type="component" value="Unassembled WGS sequence"/>
</dbReference>
<comment type="domain">
    <text evidence="5">Consists of three domains, a large central CORE domain and two small peripheral domains, NMPbind and LID, which undergo movements during catalysis. The LID domain closes over the site of phosphoryl transfer upon ATP binding. Assembling and dissambling the active center during each catalytic cycle provides an effective means to prevent ATP hydrolysis.</text>
</comment>
<feature type="binding site" evidence="5">
    <location>
        <position position="147"/>
    </location>
    <ligand>
        <name>ATP</name>
        <dbReference type="ChEBI" id="CHEBI:30616"/>
    </ligand>
</feature>
<feature type="binding site" evidence="5">
    <location>
        <begin position="30"/>
        <end position="35"/>
    </location>
    <ligand>
        <name>ATP</name>
        <dbReference type="ChEBI" id="CHEBI:30616"/>
    </ligand>
</feature>
<evidence type="ECO:0000256" key="6">
    <source>
        <dbReference type="RuleBase" id="RU003330"/>
    </source>
</evidence>
<dbReference type="PANTHER" id="PTHR23359">
    <property type="entry name" value="NUCLEOTIDE KINASE"/>
    <property type="match status" value="1"/>
</dbReference>
<dbReference type="EC" id="2.7.4.3" evidence="5 7"/>
<feature type="binding site" evidence="5">
    <location>
        <begin position="105"/>
        <end position="108"/>
    </location>
    <ligand>
        <name>AMP</name>
        <dbReference type="ChEBI" id="CHEBI:456215"/>
    </ligand>
</feature>
<evidence type="ECO:0000256" key="1">
    <source>
        <dbReference type="ARBA" id="ARBA00022679"/>
    </source>
</evidence>
<comment type="subunit">
    <text evidence="5 7">Monomer.</text>
</comment>
<keyword evidence="4 5" id="KW-0418">Kinase</keyword>
<comment type="function">
    <text evidence="5">Catalyzes the reversible transfer of the terminal phosphate group between ATP and AMP. Plays an important role in cellular energy homeostasis and in adenine nucleotide metabolism.</text>
</comment>
<dbReference type="NCBIfam" id="NF011101">
    <property type="entry name" value="PRK14528.1"/>
    <property type="match status" value="1"/>
</dbReference>